<dbReference type="Proteomes" id="UP000675881">
    <property type="component" value="Chromosome 3"/>
</dbReference>
<dbReference type="SUPFAM" id="SSF48726">
    <property type="entry name" value="Immunoglobulin"/>
    <property type="match status" value="2"/>
</dbReference>
<dbReference type="Pfam" id="PF13927">
    <property type="entry name" value="Ig_3"/>
    <property type="match status" value="1"/>
</dbReference>
<dbReference type="InterPro" id="IPR007110">
    <property type="entry name" value="Ig-like_dom"/>
</dbReference>
<dbReference type="PANTHER" id="PTHR23279:SF45">
    <property type="entry name" value="DEFECTIVE PROBOSCIS EXTENSION RESPONSE 12, ISOFORM C"/>
    <property type="match status" value="1"/>
</dbReference>
<accession>A0A7R8CUC8</accession>
<dbReference type="InterPro" id="IPR013783">
    <property type="entry name" value="Ig-like_fold"/>
</dbReference>
<dbReference type="SMART" id="SM00409">
    <property type="entry name" value="IG"/>
    <property type="match status" value="2"/>
</dbReference>
<dbReference type="EMBL" id="HG994582">
    <property type="protein sequence ID" value="CAF2897444.1"/>
    <property type="molecule type" value="Genomic_DNA"/>
</dbReference>
<sequence>MAIICTHQIKGLKSFTRKKSNDWILRIKKVTPKDSGVYECQVSTPSGAYSLPFELQVVTPKALIFGMDARGEFHIDPGSNFILTCVIPGAPSAPQYVFWYHKDRMVNYENKNGIKVETVTRGGTNTTSKLSIIDASKEDSGNYTCKPANAIAASVQVFISQDRKSEPLLRSNSKTSSSTSNTSSDKNETKDIASRANPLHLLSNSIVLSSILILSNVGPFNLFLSQLLID</sequence>
<proteinExistence type="predicted"/>
<dbReference type="PANTHER" id="PTHR23279">
    <property type="entry name" value="DEFECTIVE PROBOSCIS EXTENSION RESPONSE DPR -RELATED"/>
    <property type="match status" value="1"/>
</dbReference>
<gene>
    <name evidence="2" type="ORF">LSAA_7491</name>
</gene>
<dbReference type="OrthoDB" id="10031887at2759"/>
<dbReference type="GO" id="GO:0032589">
    <property type="term" value="C:neuron projection membrane"/>
    <property type="evidence" value="ECO:0007669"/>
    <property type="project" value="TreeGrafter"/>
</dbReference>
<evidence type="ECO:0000313" key="3">
    <source>
        <dbReference type="Proteomes" id="UP000675881"/>
    </source>
</evidence>
<reference evidence="2" key="1">
    <citation type="submission" date="2021-02" db="EMBL/GenBank/DDBJ databases">
        <authorList>
            <person name="Bekaert M."/>
        </authorList>
    </citation>
    <scope>NUCLEOTIDE SEQUENCE</scope>
    <source>
        <strain evidence="2">IoA-00</strain>
    </source>
</reference>
<name>A0A7R8CUC8_LEPSM</name>
<dbReference type="CDD" id="cd00096">
    <property type="entry name" value="Ig"/>
    <property type="match status" value="1"/>
</dbReference>
<dbReference type="SMART" id="SM00408">
    <property type="entry name" value="IGc2"/>
    <property type="match status" value="2"/>
</dbReference>
<dbReference type="InterPro" id="IPR003599">
    <property type="entry name" value="Ig_sub"/>
</dbReference>
<dbReference type="AlphaFoldDB" id="A0A7R8CUC8"/>
<keyword evidence="3" id="KW-1185">Reference proteome</keyword>
<organism evidence="2 3">
    <name type="scientific">Lepeophtheirus salmonis</name>
    <name type="common">Salmon louse</name>
    <name type="synonym">Caligus salmonis</name>
    <dbReference type="NCBI Taxonomy" id="72036"/>
    <lineage>
        <taxon>Eukaryota</taxon>
        <taxon>Metazoa</taxon>
        <taxon>Ecdysozoa</taxon>
        <taxon>Arthropoda</taxon>
        <taxon>Crustacea</taxon>
        <taxon>Multicrustacea</taxon>
        <taxon>Hexanauplia</taxon>
        <taxon>Copepoda</taxon>
        <taxon>Siphonostomatoida</taxon>
        <taxon>Caligidae</taxon>
        <taxon>Lepeophtheirus</taxon>
    </lineage>
</organism>
<dbReference type="Gene3D" id="2.60.40.10">
    <property type="entry name" value="Immunoglobulins"/>
    <property type="match status" value="2"/>
</dbReference>
<dbReference type="PROSITE" id="PS50835">
    <property type="entry name" value="IG_LIKE"/>
    <property type="match status" value="1"/>
</dbReference>
<protein>
    <submittedName>
        <fullName evidence="2">(salmon louse) hypothetical protein</fullName>
    </submittedName>
</protein>
<feature type="compositionally biased region" description="Low complexity" evidence="1">
    <location>
        <begin position="171"/>
        <end position="184"/>
    </location>
</feature>
<dbReference type="InterPro" id="IPR003598">
    <property type="entry name" value="Ig_sub2"/>
</dbReference>
<dbReference type="InterPro" id="IPR037448">
    <property type="entry name" value="Zig-8"/>
</dbReference>
<dbReference type="GO" id="GO:0050808">
    <property type="term" value="P:synapse organization"/>
    <property type="evidence" value="ECO:0007669"/>
    <property type="project" value="TreeGrafter"/>
</dbReference>
<evidence type="ECO:0000256" key="1">
    <source>
        <dbReference type="SAM" id="MobiDB-lite"/>
    </source>
</evidence>
<evidence type="ECO:0000313" key="2">
    <source>
        <dbReference type="EMBL" id="CAF2897444.1"/>
    </source>
</evidence>
<feature type="region of interest" description="Disordered" evidence="1">
    <location>
        <begin position="166"/>
        <end position="190"/>
    </location>
</feature>
<dbReference type="InterPro" id="IPR036179">
    <property type="entry name" value="Ig-like_dom_sf"/>
</dbReference>